<dbReference type="EMBL" id="SDHZ01000003">
    <property type="protein sequence ID" value="RXK81767.1"/>
    <property type="molecule type" value="Genomic_DNA"/>
</dbReference>
<feature type="chain" id="PRO_5020385417" evidence="1">
    <location>
        <begin position="25"/>
        <end position="123"/>
    </location>
</feature>
<dbReference type="Proteomes" id="UP000290545">
    <property type="component" value="Unassembled WGS sequence"/>
</dbReference>
<gene>
    <name evidence="2" type="ORF">ESB13_18415</name>
</gene>
<dbReference type="AlphaFoldDB" id="A0A4Q1D3P4"/>
<evidence type="ECO:0000313" key="3">
    <source>
        <dbReference type="Proteomes" id="UP000290545"/>
    </source>
</evidence>
<comment type="caution">
    <text evidence="2">The sequence shown here is derived from an EMBL/GenBank/DDBJ whole genome shotgun (WGS) entry which is preliminary data.</text>
</comment>
<organism evidence="2 3">
    <name type="scientific">Filimonas effusa</name>
    <dbReference type="NCBI Taxonomy" id="2508721"/>
    <lineage>
        <taxon>Bacteria</taxon>
        <taxon>Pseudomonadati</taxon>
        <taxon>Bacteroidota</taxon>
        <taxon>Chitinophagia</taxon>
        <taxon>Chitinophagales</taxon>
        <taxon>Chitinophagaceae</taxon>
        <taxon>Filimonas</taxon>
    </lineage>
</organism>
<evidence type="ECO:0000256" key="1">
    <source>
        <dbReference type="SAM" id="SignalP"/>
    </source>
</evidence>
<name>A0A4Q1D3P4_9BACT</name>
<keyword evidence="1" id="KW-0732">Signal</keyword>
<keyword evidence="3" id="KW-1185">Reference proteome</keyword>
<proteinExistence type="predicted"/>
<dbReference type="RefSeq" id="WP_129005164.1">
    <property type="nucleotide sequence ID" value="NZ_SDHZ01000003.1"/>
</dbReference>
<feature type="signal peptide" evidence="1">
    <location>
        <begin position="1"/>
        <end position="24"/>
    </location>
</feature>
<sequence length="123" mass="13659">MKKRTLVMGLYAFILAAGTSAFTAKQEAALSPLIWFDPNVSYQFQYYGTVPDAQTNIGGYPYPGTLVISAGFYFWRSTNPTNSNPFDTIVYGAWSGNPTYGTTLKLNGDGYPLLQADEFLWEQ</sequence>
<evidence type="ECO:0000313" key="2">
    <source>
        <dbReference type="EMBL" id="RXK81767.1"/>
    </source>
</evidence>
<reference evidence="2 3" key="1">
    <citation type="submission" date="2019-01" db="EMBL/GenBank/DDBJ databases">
        <title>Filimonas sp. strain TTM-71.</title>
        <authorList>
            <person name="Chen W.-M."/>
        </authorList>
    </citation>
    <scope>NUCLEOTIDE SEQUENCE [LARGE SCALE GENOMIC DNA]</scope>
    <source>
        <strain evidence="2 3">TTM-71</strain>
    </source>
</reference>
<accession>A0A4Q1D3P4</accession>
<protein>
    <submittedName>
        <fullName evidence="2">Uncharacterized protein</fullName>
    </submittedName>
</protein>